<dbReference type="AlphaFoldDB" id="A0A4Z2FH41"/>
<dbReference type="Proteomes" id="UP000314294">
    <property type="component" value="Unassembled WGS sequence"/>
</dbReference>
<comment type="caution">
    <text evidence="1">The sequence shown here is derived from an EMBL/GenBank/DDBJ whole genome shotgun (WGS) entry which is preliminary data.</text>
</comment>
<sequence>MLLYDSQSATAEGSKLAVNLFDYILEDCQRAEPNPTRFLLHQPYHSHPGVSSNAFDSPQFFTLSHAVVKLSNNPTSFLT</sequence>
<protein>
    <submittedName>
        <fullName evidence="1">Uncharacterized protein</fullName>
    </submittedName>
</protein>
<gene>
    <name evidence="1" type="ORF">EYF80_049755</name>
</gene>
<keyword evidence="2" id="KW-1185">Reference proteome</keyword>
<evidence type="ECO:0000313" key="1">
    <source>
        <dbReference type="EMBL" id="TNN40083.1"/>
    </source>
</evidence>
<dbReference type="EMBL" id="SRLO01001220">
    <property type="protein sequence ID" value="TNN40083.1"/>
    <property type="molecule type" value="Genomic_DNA"/>
</dbReference>
<organism evidence="1 2">
    <name type="scientific">Liparis tanakae</name>
    <name type="common">Tanaka's snailfish</name>
    <dbReference type="NCBI Taxonomy" id="230148"/>
    <lineage>
        <taxon>Eukaryota</taxon>
        <taxon>Metazoa</taxon>
        <taxon>Chordata</taxon>
        <taxon>Craniata</taxon>
        <taxon>Vertebrata</taxon>
        <taxon>Euteleostomi</taxon>
        <taxon>Actinopterygii</taxon>
        <taxon>Neopterygii</taxon>
        <taxon>Teleostei</taxon>
        <taxon>Neoteleostei</taxon>
        <taxon>Acanthomorphata</taxon>
        <taxon>Eupercaria</taxon>
        <taxon>Perciformes</taxon>
        <taxon>Cottioidei</taxon>
        <taxon>Cottales</taxon>
        <taxon>Liparidae</taxon>
        <taxon>Liparis</taxon>
    </lineage>
</organism>
<name>A0A4Z2FH41_9TELE</name>
<reference evidence="1 2" key="1">
    <citation type="submission" date="2019-03" db="EMBL/GenBank/DDBJ databases">
        <title>First draft genome of Liparis tanakae, snailfish: a comprehensive survey of snailfish specific genes.</title>
        <authorList>
            <person name="Kim W."/>
            <person name="Song I."/>
            <person name="Jeong J.-H."/>
            <person name="Kim D."/>
            <person name="Kim S."/>
            <person name="Ryu S."/>
            <person name="Song J.Y."/>
            <person name="Lee S.K."/>
        </authorList>
    </citation>
    <scope>NUCLEOTIDE SEQUENCE [LARGE SCALE GENOMIC DNA]</scope>
    <source>
        <tissue evidence="1">Muscle</tissue>
    </source>
</reference>
<accession>A0A4Z2FH41</accession>
<evidence type="ECO:0000313" key="2">
    <source>
        <dbReference type="Proteomes" id="UP000314294"/>
    </source>
</evidence>
<proteinExistence type="predicted"/>